<organism evidence="6 7">
    <name type="scientific">Mesorhizobium denitrificans</name>
    <dbReference type="NCBI Taxonomy" id="2294114"/>
    <lineage>
        <taxon>Bacteria</taxon>
        <taxon>Pseudomonadati</taxon>
        <taxon>Pseudomonadota</taxon>
        <taxon>Alphaproteobacteria</taxon>
        <taxon>Hyphomicrobiales</taxon>
        <taxon>Phyllobacteriaceae</taxon>
        <taxon>Mesorhizobium</taxon>
    </lineage>
</organism>
<keyword evidence="3" id="KW-0547">Nucleotide-binding</keyword>
<comment type="caution">
    <text evidence="6">The sequence shown here is derived from an EMBL/GenBank/DDBJ whole genome shotgun (WGS) entry which is preliminary data.</text>
</comment>
<dbReference type="GO" id="GO:0005524">
    <property type="term" value="F:ATP binding"/>
    <property type="evidence" value="ECO:0007669"/>
    <property type="project" value="UniProtKB-KW"/>
</dbReference>
<dbReference type="SUPFAM" id="SSF52540">
    <property type="entry name" value="P-loop containing nucleoside triphosphate hydrolases"/>
    <property type="match status" value="1"/>
</dbReference>
<dbReference type="RefSeq" id="WP_116625618.1">
    <property type="nucleotide sequence ID" value="NZ_QURN01000020.1"/>
</dbReference>
<name>A0A371X441_9HYPH</name>
<dbReference type="PROSITE" id="PS00211">
    <property type="entry name" value="ABC_TRANSPORTER_1"/>
    <property type="match status" value="1"/>
</dbReference>
<dbReference type="PROSITE" id="PS50893">
    <property type="entry name" value="ABC_TRANSPORTER_2"/>
    <property type="match status" value="1"/>
</dbReference>
<dbReference type="GO" id="GO:0022857">
    <property type="term" value="F:transmembrane transporter activity"/>
    <property type="evidence" value="ECO:0007669"/>
    <property type="project" value="InterPro"/>
</dbReference>
<dbReference type="InterPro" id="IPR013611">
    <property type="entry name" value="Transp-assoc_OB_typ2"/>
</dbReference>
<dbReference type="PANTHER" id="PTHR42781">
    <property type="entry name" value="SPERMIDINE/PUTRESCINE IMPORT ATP-BINDING PROTEIN POTA"/>
    <property type="match status" value="1"/>
</dbReference>
<protein>
    <submittedName>
        <fullName evidence="6">ABC transporter ATP-binding protein</fullName>
    </submittedName>
</protein>
<evidence type="ECO:0000259" key="5">
    <source>
        <dbReference type="PROSITE" id="PS50893"/>
    </source>
</evidence>
<sequence>MAKSAESGVQVSFRNVGKDFGSVRALDPISLDIRSGEFLTLLGPSGSGKTTLLNIAAGFLSPDTGQVLLGERDVTHVPPRDRNIGMVFQNYALFPNLNVGENVAYGLKVRKYPKAQVEALVTKALNMVQLGGYAGRAIQQLSGGQQQRVALARAMVIQPDVLLMDEPLGALDRQLRKHVQLEIRRLHLAAPRTTISVTHDQEEAMVMSDRVAIMSQGRIEQIGTPHELYATPKNTFVARFLGESNILPVFVLGEKDGQISFTIDGSDGVWSASAGNTSVTGAASLLVRPERLQIAERGQPGLAGRVAEVVYLGELTARRVTLDCGKELWMRSMSASPADVGDRIEVRWRGADARVLSS</sequence>
<feature type="domain" description="ABC transporter" evidence="5">
    <location>
        <begin position="11"/>
        <end position="241"/>
    </location>
</feature>
<reference evidence="7" key="1">
    <citation type="submission" date="2018-08" db="EMBL/GenBank/DDBJ databases">
        <authorList>
            <person name="Im W.T."/>
        </authorList>
    </citation>
    <scope>NUCLEOTIDE SEQUENCE [LARGE SCALE GENOMIC DNA]</scope>
    <source>
        <strain evidence="7">LA-28</strain>
    </source>
</reference>
<dbReference type="Gene3D" id="2.40.50.100">
    <property type="match status" value="1"/>
</dbReference>
<dbReference type="EMBL" id="QURN01000020">
    <property type="protein sequence ID" value="RFC63998.1"/>
    <property type="molecule type" value="Genomic_DNA"/>
</dbReference>
<dbReference type="InterPro" id="IPR003439">
    <property type="entry name" value="ABC_transporter-like_ATP-bd"/>
</dbReference>
<keyword evidence="4 6" id="KW-0067">ATP-binding</keyword>
<dbReference type="Pfam" id="PF00005">
    <property type="entry name" value="ABC_tran"/>
    <property type="match status" value="1"/>
</dbReference>
<dbReference type="Proteomes" id="UP000262379">
    <property type="component" value="Unassembled WGS sequence"/>
</dbReference>
<dbReference type="GO" id="GO:0043190">
    <property type="term" value="C:ATP-binding cassette (ABC) transporter complex"/>
    <property type="evidence" value="ECO:0007669"/>
    <property type="project" value="InterPro"/>
</dbReference>
<accession>A0A371X441</accession>
<comment type="similarity">
    <text evidence="1">Belongs to the ABC transporter superfamily.</text>
</comment>
<dbReference type="Gene3D" id="3.40.50.300">
    <property type="entry name" value="P-loop containing nucleotide triphosphate hydrolases"/>
    <property type="match status" value="1"/>
</dbReference>
<evidence type="ECO:0000313" key="7">
    <source>
        <dbReference type="Proteomes" id="UP000262379"/>
    </source>
</evidence>
<proteinExistence type="inferred from homology"/>
<keyword evidence="7" id="KW-1185">Reference proteome</keyword>
<evidence type="ECO:0000256" key="2">
    <source>
        <dbReference type="ARBA" id="ARBA00022448"/>
    </source>
</evidence>
<evidence type="ECO:0000256" key="1">
    <source>
        <dbReference type="ARBA" id="ARBA00005417"/>
    </source>
</evidence>
<dbReference type="Pfam" id="PF08402">
    <property type="entry name" value="TOBE_2"/>
    <property type="match status" value="1"/>
</dbReference>
<evidence type="ECO:0000256" key="3">
    <source>
        <dbReference type="ARBA" id="ARBA00022741"/>
    </source>
</evidence>
<dbReference type="PANTHER" id="PTHR42781:SF4">
    <property type="entry name" value="SPERMIDINE_PUTRESCINE IMPORT ATP-BINDING PROTEIN POTA"/>
    <property type="match status" value="1"/>
</dbReference>
<dbReference type="SMART" id="SM00382">
    <property type="entry name" value="AAA"/>
    <property type="match status" value="1"/>
</dbReference>
<dbReference type="InterPro" id="IPR027417">
    <property type="entry name" value="P-loop_NTPase"/>
</dbReference>
<evidence type="ECO:0000256" key="4">
    <source>
        <dbReference type="ARBA" id="ARBA00022840"/>
    </source>
</evidence>
<dbReference type="InterPro" id="IPR017871">
    <property type="entry name" value="ABC_transporter-like_CS"/>
</dbReference>
<dbReference type="GO" id="GO:0016887">
    <property type="term" value="F:ATP hydrolysis activity"/>
    <property type="evidence" value="ECO:0007669"/>
    <property type="project" value="InterPro"/>
</dbReference>
<dbReference type="FunFam" id="3.40.50.300:FF:000133">
    <property type="entry name" value="Spermidine/putrescine import ATP-binding protein PotA"/>
    <property type="match status" value="1"/>
</dbReference>
<dbReference type="InterPro" id="IPR003593">
    <property type="entry name" value="AAA+_ATPase"/>
</dbReference>
<keyword evidence="2" id="KW-0813">Transport</keyword>
<dbReference type="AlphaFoldDB" id="A0A371X441"/>
<dbReference type="GO" id="GO:0015847">
    <property type="term" value="P:putrescine transport"/>
    <property type="evidence" value="ECO:0007669"/>
    <property type="project" value="UniProtKB-ARBA"/>
</dbReference>
<gene>
    <name evidence="6" type="ORF">DY251_19680</name>
</gene>
<dbReference type="InterPro" id="IPR008995">
    <property type="entry name" value="Mo/tungstate-bd_C_term_dom"/>
</dbReference>
<evidence type="ECO:0000313" key="6">
    <source>
        <dbReference type="EMBL" id="RFC63998.1"/>
    </source>
</evidence>
<dbReference type="InterPro" id="IPR050093">
    <property type="entry name" value="ABC_SmlMolc_Importer"/>
</dbReference>
<dbReference type="SUPFAM" id="SSF50331">
    <property type="entry name" value="MOP-like"/>
    <property type="match status" value="1"/>
</dbReference>